<evidence type="ECO:0000256" key="1">
    <source>
        <dbReference type="SAM" id="Phobius"/>
    </source>
</evidence>
<evidence type="ECO:0000313" key="4">
    <source>
        <dbReference type="Proteomes" id="UP001277561"/>
    </source>
</evidence>
<evidence type="ECO:0000313" key="2">
    <source>
        <dbReference type="EMBL" id="MDX8305224.1"/>
    </source>
</evidence>
<organism evidence="2">
    <name type="scientific">Agrobacterium rosae</name>
    <dbReference type="NCBI Taxonomy" id="1972867"/>
    <lineage>
        <taxon>Bacteria</taxon>
        <taxon>Pseudomonadati</taxon>
        <taxon>Pseudomonadota</taxon>
        <taxon>Alphaproteobacteria</taxon>
        <taxon>Hyphomicrobiales</taxon>
        <taxon>Rhizobiaceae</taxon>
        <taxon>Rhizobium/Agrobacterium group</taxon>
        <taxon>Agrobacterium</taxon>
    </lineage>
</organism>
<feature type="transmembrane region" description="Helical" evidence="1">
    <location>
        <begin position="38"/>
        <end position="60"/>
    </location>
</feature>
<keyword evidence="1" id="KW-0472">Membrane</keyword>
<gene>
    <name evidence="2" type="ORF">RMR22_23520</name>
    <name evidence="3" type="ORF">RMS29_24800</name>
</gene>
<proteinExistence type="predicted"/>
<name>A0AAW9FIJ8_9HYPH</name>
<sequence length="87" mass="9711">MIFLIKAIAVCIFIYGTGFGGAAEGLPEKLHSGLAGDAIWLFLPRFLPFGIASVIFWCLADFYKSRQLDRASRRDIETGHDGPHDRR</sequence>
<keyword evidence="1" id="KW-1133">Transmembrane helix</keyword>
<keyword evidence="1" id="KW-0812">Transmembrane</keyword>
<reference evidence="2 4" key="1">
    <citation type="journal article" date="2023" name="Phytobiomes J">
        <title>Deciphering the key players within the bacterial microbiota associated with aerial crown gall tumors on rhododendron: Insights into the gallobiome.</title>
        <authorList>
            <person name="Kuzmanovic N."/>
            <person name="Nesme J."/>
            <person name="Wolf J."/>
            <person name="Neumann-Schaal M."/>
            <person name="Petersen J."/>
            <person name="Fernandez-Gnecco G."/>
            <person name="Sproeer C."/>
            <person name="Bunk B."/>
            <person name="Overmann J."/>
            <person name="Sorensen S.J."/>
            <person name="Idczak E."/>
            <person name="Smalla K."/>
        </authorList>
    </citation>
    <scope>NUCLEOTIDE SEQUENCE</scope>
    <source>
        <strain evidence="2">Rho-11.1</strain>
        <strain evidence="3">Rho-14.1</strain>
        <strain evidence="4">rho-14.1</strain>
    </source>
</reference>
<dbReference type="AlphaFoldDB" id="A0AAW9FIJ8"/>
<protein>
    <submittedName>
        <fullName evidence="2">Uncharacterized protein</fullName>
    </submittedName>
</protein>
<accession>A0AAW9FIJ8</accession>
<keyword evidence="4" id="KW-1185">Reference proteome</keyword>
<comment type="caution">
    <text evidence="2">The sequence shown here is derived from an EMBL/GenBank/DDBJ whole genome shotgun (WGS) entry which is preliminary data.</text>
</comment>
<dbReference type="Proteomes" id="UP001277561">
    <property type="component" value="Unassembled WGS sequence"/>
</dbReference>
<evidence type="ECO:0000313" key="3">
    <source>
        <dbReference type="EMBL" id="MDX8332432.1"/>
    </source>
</evidence>
<dbReference type="RefSeq" id="WP_320188649.1">
    <property type="nucleotide sequence ID" value="NZ_CP192770.1"/>
</dbReference>
<dbReference type="EMBL" id="JAVRAF010000014">
    <property type="protein sequence ID" value="MDX8305224.1"/>
    <property type="molecule type" value="Genomic_DNA"/>
</dbReference>
<dbReference type="EMBL" id="JAVRAD010000017">
    <property type="protein sequence ID" value="MDX8332432.1"/>
    <property type="molecule type" value="Genomic_DNA"/>
</dbReference>